<dbReference type="Proteomes" id="UP000026739">
    <property type="component" value="Unassembled WGS sequence"/>
</dbReference>
<feature type="signal peptide" evidence="4">
    <location>
        <begin position="1"/>
        <end position="20"/>
    </location>
</feature>
<sequence>MSLRTLLTTLLLSCSFSVMAATEIVPLNYRTSDDMLPIAQNFIGKEGQVSAYGNQLIVNADQRKIDELKALISQLDVAAKRLLITVDTNENNFQGDQGYSVNGAKPSQTRIINRSTDSRDGGIQQIQASEGTPALIQVGQSVPLTSTQTDSYGDLRSQTEYRNVTQGFYVTASVTGEIVHLAISTNRDRMSQERPDVVNVQSTDTTVTGRLGEWITLAGVNRQTQADKQGQTRSYSTQGRDDMTLRVKVDTLD</sequence>
<dbReference type="InterPro" id="IPR005644">
    <property type="entry name" value="NolW-like"/>
</dbReference>
<dbReference type="GO" id="GO:0009306">
    <property type="term" value="P:protein secretion"/>
    <property type="evidence" value="ECO:0007669"/>
    <property type="project" value="InterPro"/>
</dbReference>
<evidence type="ECO:0000256" key="4">
    <source>
        <dbReference type="SAM" id="SignalP"/>
    </source>
</evidence>
<evidence type="ECO:0000256" key="1">
    <source>
        <dbReference type="ARBA" id="ARBA00022729"/>
    </source>
</evidence>
<dbReference type="GO" id="GO:0009279">
    <property type="term" value="C:cell outer membrane"/>
    <property type="evidence" value="ECO:0007669"/>
    <property type="project" value="UniProtKB-SubCell"/>
</dbReference>
<feature type="domain" description="NolW-like" evidence="6">
    <location>
        <begin position="22"/>
        <end position="80"/>
    </location>
</feature>
<comment type="caution">
    <text evidence="7">The sequence shown here is derived from an EMBL/GenBank/DDBJ whole genome shotgun (WGS) entry which is preliminary data.</text>
</comment>
<keyword evidence="1 4" id="KW-0732">Signal</keyword>
<evidence type="ECO:0000259" key="6">
    <source>
        <dbReference type="Pfam" id="PF03958"/>
    </source>
</evidence>
<evidence type="ECO:0000256" key="3">
    <source>
        <dbReference type="RuleBase" id="RU004004"/>
    </source>
</evidence>
<comment type="subcellular location">
    <subcellularLocation>
        <location evidence="3">Cell outer membrane</location>
    </subcellularLocation>
</comment>
<feature type="chain" id="PRO_5001577064" evidence="4">
    <location>
        <begin position="21"/>
        <end position="253"/>
    </location>
</feature>
<evidence type="ECO:0000313" key="7">
    <source>
        <dbReference type="EMBL" id="KDD68428.1"/>
    </source>
</evidence>
<accession>A0A059L266</accession>
<dbReference type="eggNOG" id="COG4796">
    <property type="taxonomic scope" value="Bacteria"/>
</dbReference>
<evidence type="ECO:0000313" key="8">
    <source>
        <dbReference type="Proteomes" id="UP000026739"/>
    </source>
</evidence>
<evidence type="ECO:0000256" key="2">
    <source>
        <dbReference type="RuleBase" id="RU004003"/>
    </source>
</evidence>
<dbReference type="InterPro" id="IPR004846">
    <property type="entry name" value="T2SS/T3SS_dom"/>
</dbReference>
<evidence type="ECO:0000259" key="5">
    <source>
        <dbReference type="Pfam" id="PF00263"/>
    </source>
</evidence>
<dbReference type="Pfam" id="PF00263">
    <property type="entry name" value="Secretin"/>
    <property type="match status" value="1"/>
</dbReference>
<keyword evidence="3" id="KW-0813">Transport</keyword>
<feature type="domain" description="Type II/III secretion system secretin-like" evidence="5">
    <location>
        <begin position="125"/>
        <end position="229"/>
    </location>
</feature>
<protein>
    <submittedName>
        <fullName evidence="7">Secretin</fullName>
    </submittedName>
</protein>
<organism evidence="7 8">
    <name type="scientific">Pseudomonas mandelii PD30</name>
    <dbReference type="NCBI Taxonomy" id="1419583"/>
    <lineage>
        <taxon>Bacteria</taxon>
        <taxon>Pseudomonadati</taxon>
        <taxon>Pseudomonadota</taxon>
        <taxon>Gammaproteobacteria</taxon>
        <taxon>Pseudomonadales</taxon>
        <taxon>Pseudomonadaceae</taxon>
        <taxon>Pseudomonas</taxon>
    </lineage>
</organism>
<proteinExistence type="inferred from homology"/>
<dbReference type="Gene3D" id="3.30.1370.120">
    <property type="match status" value="1"/>
</dbReference>
<dbReference type="RefSeq" id="WP_033057064.1">
    <property type="nucleotide sequence ID" value="NZ_AZQQ01000077.1"/>
</dbReference>
<dbReference type="InterPro" id="IPR038591">
    <property type="entry name" value="NolW-like_sf"/>
</dbReference>
<gene>
    <name evidence="7" type="ORF">V466_13095</name>
</gene>
<dbReference type="Pfam" id="PF03958">
    <property type="entry name" value="Secretin_N"/>
    <property type="match status" value="1"/>
</dbReference>
<comment type="similarity">
    <text evidence="2">Belongs to the bacterial secretin family.</text>
</comment>
<dbReference type="EMBL" id="AZQQ01000077">
    <property type="protein sequence ID" value="KDD68428.1"/>
    <property type="molecule type" value="Genomic_DNA"/>
</dbReference>
<reference evidence="7 8" key="1">
    <citation type="submission" date="2013-12" db="EMBL/GenBank/DDBJ databases">
        <authorList>
            <person name="Formusa P.A."/>
            <person name="Habash M."/>
            <person name="Lee H."/>
            <person name="Trevors J.T."/>
        </authorList>
    </citation>
    <scope>NUCLEOTIDE SEQUENCE [LARGE SCALE GENOMIC DNA]</scope>
    <source>
        <strain evidence="7 8">PD30</strain>
    </source>
</reference>
<dbReference type="AlphaFoldDB" id="A0A059L266"/>
<name>A0A059L266_9PSED</name>